<dbReference type="Pfam" id="PF00392">
    <property type="entry name" value="GntR"/>
    <property type="match status" value="1"/>
</dbReference>
<keyword evidence="3" id="KW-0804">Transcription</keyword>
<evidence type="ECO:0000259" key="4">
    <source>
        <dbReference type="PROSITE" id="PS50949"/>
    </source>
</evidence>
<dbReference type="Pfam" id="PF07729">
    <property type="entry name" value="FCD"/>
    <property type="match status" value="1"/>
</dbReference>
<name>A0ABP6ZF62_9ACTN</name>
<evidence type="ECO:0000256" key="2">
    <source>
        <dbReference type="ARBA" id="ARBA00023125"/>
    </source>
</evidence>
<evidence type="ECO:0000313" key="6">
    <source>
        <dbReference type="Proteomes" id="UP001500630"/>
    </source>
</evidence>
<dbReference type="SUPFAM" id="SSF48008">
    <property type="entry name" value="GntR ligand-binding domain-like"/>
    <property type="match status" value="1"/>
</dbReference>
<evidence type="ECO:0000256" key="1">
    <source>
        <dbReference type="ARBA" id="ARBA00023015"/>
    </source>
</evidence>
<dbReference type="SMART" id="SM00345">
    <property type="entry name" value="HTH_GNTR"/>
    <property type="match status" value="1"/>
</dbReference>
<comment type="caution">
    <text evidence="5">The sequence shown here is derived from an EMBL/GenBank/DDBJ whole genome shotgun (WGS) entry which is preliminary data.</text>
</comment>
<organism evidence="5 6">
    <name type="scientific">Nonomuraea rosea</name>
    <dbReference type="NCBI Taxonomy" id="638574"/>
    <lineage>
        <taxon>Bacteria</taxon>
        <taxon>Bacillati</taxon>
        <taxon>Actinomycetota</taxon>
        <taxon>Actinomycetes</taxon>
        <taxon>Streptosporangiales</taxon>
        <taxon>Streptosporangiaceae</taxon>
        <taxon>Nonomuraea</taxon>
    </lineage>
</organism>
<dbReference type="PRINTS" id="PR00035">
    <property type="entry name" value="HTHGNTR"/>
</dbReference>
<evidence type="ECO:0000313" key="5">
    <source>
        <dbReference type="EMBL" id="GAA3607661.1"/>
    </source>
</evidence>
<dbReference type="PANTHER" id="PTHR43537">
    <property type="entry name" value="TRANSCRIPTIONAL REGULATOR, GNTR FAMILY"/>
    <property type="match status" value="1"/>
</dbReference>
<dbReference type="InterPro" id="IPR000524">
    <property type="entry name" value="Tscrpt_reg_HTH_GntR"/>
</dbReference>
<dbReference type="Gene3D" id="1.20.120.530">
    <property type="entry name" value="GntR ligand-binding domain-like"/>
    <property type="match status" value="1"/>
</dbReference>
<dbReference type="PANTHER" id="PTHR43537:SF47">
    <property type="entry name" value="REGULATORY PROTEIN GNTR HTH"/>
    <property type="match status" value="1"/>
</dbReference>
<dbReference type="EMBL" id="BAABDQ010000043">
    <property type="protein sequence ID" value="GAA3607661.1"/>
    <property type="molecule type" value="Genomic_DNA"/>
</dbReference>
<gene>
    <name evidence="5" type="ORF">GCM10022419_110740</name>
</gene>
<dbReference type="InterPro" id="IPR011711">
    <property type="entry name" value="GntR_C"/>
</dbReference>
<dbReference type="PROSITE" id="PS50949">
    <property type="entry name" value="HTH_GNTR"/>
    <property type="match status" value="1"/>
</dbReference>
<evidence type="ECO:0000256" key="3">
    <source>
        <dbReference type="ARBA" id="ARBA00023163"/>
    </source>
</evidence>
<reference evidence="6" key="1">
    <citation type="journal article" date="2019" name="Int. J. Syst. Evol. Microbiol.">
        <title>The Global Catalogue of Microorganisms (GCM) 10K type strain sequencing project: providing services to taxonomists for standard genome sequencing and annotation.</title>
        <authorList>
            <consortium name="The Broad Institute Genomics Platform"/>
            <consortium name="The Broad Institute Genome Sequencing Center for Infectious Disease"/>
            <person name="Wu L."/>
            <person name="Ma J."/>
        </authorList>
    </citation>
    <scope>NUCLEOTIDE SEQUENCE [LARGE SCALE GENOMIC DNA]</scope>
    <source>
        <strain evidence="6">JCM 17326</strain>
    </source>
</reference>
<dbReference type="InterPro" id="IPR036388">
    <property type="entry name" value="WH-like_DNA-bd_sf"/>
</dbReference>
<dbReference type="SUPFAM" id="SSF46785">
    <property type="entry name" value="Winged helix' DNA-binding domain"/>
    <property type="match status" value="1"/>
</dbReference>
<keyword evidence="2" id="KW-0238">DNA-binding</keyword>
<protein>
    <submittedName>
        <fullName evidence="5">FadR/GntR family transcriptional regulator</fullName>
    </submittedName>
</protein>
<proteinExistence type="predicted"/>
<feature type="domain" description="HTH gntR-type" evidence="4">
    <location>
        <begin position="1"/>
        <end position="59"/>
    </location>
</feature>
<keyword evidence="1" id="KW-0805">Transcription regulation</keyword>
<keyword evidence="6" id="KW-1185">Reference proteome</keyword>
<dbReference type="InterPro" id="IPR008920">
    <property type="entry name" value="TF_FadR/GntR_C"/>
</dbReference>
<dbReference type="CDD" id="cd07377">
    <property type="entry name" value="WHTH_GntR"/>
    <property type="match status" value="1"/>
</dbReference>
<sequence length="211" mass="23270">MRERIRAGRWASGERLPSEVRLAEELGVGRSTVREAVRLLQRDGWLVVRHGSGTFVADEPSGAADVHDLLRRARLLEAFEVRRALEVEAARLAARRIRPEDVQDLRERLRVRQERIGGDPQAFVEADLEFHQAVVELSGNAVLAGLYAAARPVLRPALVDLVVHESDLPDMSYAHADLLSALERGDAEAAIDATVEHLDAVLTLIRTEAAG</sequence>
<dbReference type="InterPro" id="IPR036390">
    <property type="entry name" value="WH_DNA-bd_sf"/>
</dbReference>
<accession>A0ABP6ZF62</accession>
<dbReference type="Proteomes" id="UP001500630">
    <property type="component" value="Unassembled WGS sequence"/>
</dbReference>
<dbReference type="Gene3D" id="1.10.10.10">
    <property type="entry name" value="Winged helix-like DNA-binding domain superfamily/Winged helix DNA-binding domain"/>
    <property type="match status" value="1"/>
</dbReference>
<dbReference type="SMART" id="SM00895">
    <property type="entry name" value="FCD"/>
    <property type="match status" value="1"/>
</dbReference>